<dbReference type="SUPFAM" id="SSF74788">
    <property type="entry name" value="Cullin repeat-like"/>
    <property type="match status" value="1"/>
</dbReference>
<feature type="domain" description="Exocyst complex subunit Exo70 C-terminal" evidence="5">
    <location>
        <begin position="250"/>
        <end position="611"/>
    </location>
</feature>
<reference evidence="6 7" key="1">
    <citation type="journal article" date="2009" name="Nat. Genet.">
        <title>The genome of the cucumber, Cucumis sativus L.</title>
        <authorList>
            <person name="Huang S."/>
            <person name="Li R."/>
            <person name="Zhang Z."/>
            <person name="Li L."/>
            <person name="Gu X."/>
            <person name="Fan W."/>
            <person name="Lucas W.J."/>
            <person name="Wang X."/>
            <person name="Xie B."/>
            <person name="Ni P."/>
            <person name="Ren Y."/>
            <person name="Zhu H."/>
            <person name="Li J."/>
            <person name="Lin K."/>
            <person name="Jin W."/>
            <person name="Fei Z."/>
            <person name="Li G."/>
            <person name="Staub J."/>
            <person name="Kilian A."/>
            <person name="van der Vossen E.A."/>
            <person name="Wu Y."/>
            <person name="Guo J."/>
            <person name="He J."/>
            <person name="Jia Z."/>
            <person name="Ren Y."/>
            <person name="Tian G."/>
            <person name="Lu Y."/>
            <person name="Ruan J."/>
            <person name="Qian W."/>
            <person name="Wang M."/>
            <person name="Huang Q."/>
            <person name="Li B."/>
            <person name="Xuan Z."/>
            <person name="Cao J."/>
            <person name="Asan"/>
            <person name="Wu Z."/>
            <person name="Zhang J."/>
            <person name="Cai Q."/>
            <person name="Bai Y."/>
            <person name="Zhao B."/>
            <person name="Han Y."/>
            <person name="Li Y."/>
            <person name="Li X."/>
            <person name="Wang S."/>
            <person name="Shi Q."/>
            <person name="Liu S."/>
            <person name="Cho W.K."/>
            <person name="Kim J.Y."/>
            <person name="Xu Y."/>
            <person name="Heller-Uszynska K."/>
            <person name="Miao H."/>
            <person name="Cheng Z."/>
            <person name="Zhang S."/>
            <person name="Wu J."/>
            <person name="Yang Y."/>
            <person name="Kang H."/>
            <person name="Li M."/>
            <person name="Liang H."/>
            <person name="Ren X."/>
            <person name="Shi Z."/>
            <person name="Wen M."/>
            <person name="Jian M."/>
            <person name="Yang H."/>
            <person name="Zhang G."/>
            <person name="Yang Z."/>
            <person name="Chen R."/>
            <person name="Liu S."/>
            <person name="Li J."/>
            <person name="Ma L."/>
            <person name="Liu H."/>
            <person name="Zhou Y."/>
            <person name="Zhao J."/>
            <person name="Fang X."/>
            <person name="Li G."/>
            <person name="Fang L."/>
            <person name="Li Y."/>
            <person name="Liu D."/>
            <person name="Zheng H."/>
            <person name="Zhang Y."/>
            <person name="Qin N."/>
            <person name="Li Z."/>
            <person name="Yang G."/>
            <person name="Yang S."/>
            <person name="Bolund L."/>
            <person name="Kristiansen K."/>
            <person name="Zheng H."/>
            <person name="Li S."/>
            <person name="Zhang X."/>
            <person name="Yang H."/>
            <person name="Wang J."/>
            <person name="Sun R."/>
            <person name="Zhang B."/>
            <person name="Jiang S."/>
            <person name="Wang J."/>
            <person name="Du Y."/>
            <person name="Li S."/>
        </authorList>
    </citation>
    <scope>NUCLEOTIDE SEQUENCE [LARGE SCALE GENOMIC DNA]</scope>
    <source>
        <strain evidence="7">cv. 9930</strain>
    </source>
</reference>
<dbReference type="Gene3D" id="1.20.1280.170">
    <property type="entry name" value="Exocyst complex component Exo70"/>
    <property type="match status" value="1"/>
</dbReference>
<comment type="function">
    <text evidence="3">Component of the exocyst complex.</text>
</comment>
<dbReference type="KEGG" id="csv:101208543"/>
<reference evidence="6 7" key="4">
    <citation type="journal article" date="2011" name="BMC Genomics">
        <title>RNA-Seq improves annotation of protein-coding genes in the cucumber genome.</title>
        <authorList>
            <person name="Li Z."/>
            <person name="Zhang Z."/>
            <person name="Yan P."/>
            <person name="Huang S."/>
            <person name="Fei Z."/>
            <person name="Lin K."/>
        </authorList>
    </citation>
    <scope>NUCLEOTIDE SEQUENCE [LARGE SCALE GENOMIC DNA]</scope>
    <source>
        <strain evidence="7">cv. 9930</strain>
    </source>
</reference>
<dbReference type="GO" id="GO:0006887">
    <property type="term" value="P:exocytosis"/>
    <property type="evidence" value="ECO:0000318"/>
    <property type="project" value="GO_Central"/>
</dbReference>
<organism evidence="6 7">
    <name type="scientific">Cucumis sativus</name>
    <name type="common">Cucumber</name>
    <dbReference type="NCBI Taxonomy" id="3659"/>
    <lineage>
        <taxon>Eukaryota</taxon>
        <taxon>Viridiplantae</taxon>
        <taxon>Streptophyta</taxon>
        <taxon>Embryophyta</taxon>
        <taxon>Tracheophyta</taxon>
        <taxon>Spermatophyta</taxon>
        <taxon>Magnoliopsida</taxon>
        <taxon>eudicotyledons</taxon>
        <taxon>Gunneridae</taxon>
        <taxon>Pentapetalae</taxon>
        <taxon>rosids</taxon>
        <taxon>fabids</taxon>
        <taxon>Cucurbitales</taxon>
        <taxon>Cucurbitaceae</taxon>
        <taxon>Benincaseae</taxon>
        <taxon>Cucumis</taxon>
    </lineage>
</organism>
<reference evidence="6 7" key="2">
    <citation type="journal article" date="2009" name="PLoS ONE">
        <title>An integrated genetic and cytogenetic map of the cucumber genome.</title>
        <authorList>
            <person name="Ren Y."/>
            <person name="Zhang Z."/>
            <person name="Liu J."/>
            <person name="Staub J.E."/>
            <person name="Han Y."/>
            <person name="Cheng Z."/>
            <person name="Li X."/>
            <person name="Lu J."/>
            <person name="Miao H."/>
            <person name="Kang H."/>
            <person name="Xie B."/>
            <person name="Gu X."/>
            <person name="Wang X."/>
            <person name="Du Y."/>
            <person name="Jin W."/>
            <person name="Huang S."/>
        </authorList>
    </citation>
    <scope>NUCLEOTIDE SEQUENCE [LARGE SCALE GENOMIC DNA]</scope>
    <source>
        <strain evidence="7">cv. 9930</strain>
    </source>
</reference>
<dbReference type="OrthoDB" id="1922221at2759"/>
<dbReference type="Proteomes" id="UP000029981">
    <property type="component" value="Chromosome 3"/>
</dbReference>
<dbReference type="InterPro" id="IPR004140">
    <property type="entry name" value="Exo70"/>
</dbReference>
<dbReference type="eggNOG" id="KOG2344">
    <property type="taxonomic scope" value="Eukaryota"/>
</dbReference>
<evidence type="ECO:0000256" key="3">
    <source>
        <dbReference type="RuleBase" id="RU365026"/>
    </source>
</evidence>
<reference evidence="6 7" key="3">
    <citation type="journal article" date="2010" name="BMC Genomics">
        <title>Transcriptome sequencing and comparative analysis of cucumber flowers with different sex types.</title>
        <authorList>
            <person name="Guo S."/>
            <person name="Zheng Y."/>
            <person name="Joung J.G."/>
            <person name="Liu S."/>
            <person name="Zhang Z."/>
            <person name="Crasta O.R."/>
            <person name="Sobral B.W."/>
            <person name="Xu Y."/>
            <person name="Huang S."/>
            <person name="Fei Z."/>
        </authorList>
    </citation>
    <scope>NUCLEOTIDE SEQUENCE [LARGE SCALE GENOMIC DNA]</scope>
    <source>
        <strain evidence="7">cv. 9930</strain>
    </source>
</reference>
<sequence length="641" mass="72727">MPRKGMRSLLFQFSSPSNNSISRYSISSPSRTPALTPRRSFNDAMIEQAVESAAAIVMKWNPDSSTYAKVTSMFYEDKREAMQFIKRVNDLQKAMHLMASDDSVSSSDRLVYAQGLMEIAMKRLQKEFYQILSMNRAHLDPESVSTRSSRCSTRSSTSVDFDEDGTLDDEIQVVEDSISEVEQVSFIVMEDLRAIAECMISSGYAKECVNMYKVIRKSIIDEGVYRLGLEKLSASRINKMDWEVLDLKIKNWLDAIKLAIRTLFVGERILCDHVFSSSESIRESCFADISREGALLLFGFPELVAKSKKSPEKMFRVLDMYSSIAENWPDVESIFSSESSSVVRSQALTSLTKLGELVRAIVMDLEYSIQKNSSKSPVAGGGVHSLTLLSMNYLTFLADYCNSLTDIFADWSPPEKSSLEHIFFSSTSETDDSQSSSGISLRMGWLILVLLCKLDNKAKRYKDVSLSYLFLANNLEHIVSKVRSSNLQYLLGDEWMAKQEVKVRQFAAKYEALAWGRVFDSLPENPTEKFSQEEAKEIFRNFNMAFQETHRKQKSCVIPDPKLRDEVKLSIGRKLVWFYGEFYRAQKAYGGANEKPYIRFSPEDIGNYLSDLYFEPSDWASVSTSSPSSTSSSHRREPGPR</sequence>
<dbReference type="InterPro" id="IPR016159">
    <property type="entry name" value="Cullin_repeat-like_dom_sf"/>
</dbReference>
<dbReference type="GO" id="GO:0000145">
    <property type="term" value="C:exocyst"/>
    <property type="evidence" value="ECO:0000318"/>
    <property type="project" value="GO_Central"/>
</dbReference>
<evidence type="ECO:0000313" key="7">
    <source>
        <dbReference type="Proteomes" id="UP000029981"/>
    </source>
</evidence>
<dbReference type="EMBL" id="CM002924">
    <property type="protein sequence ID" value="KGN58903.1"/>
    <property type="molecule type" value="Genomic_DNA"/>
</dbReference>
<keyword evidence="3" id="KW-0268">Exocytosis</keyword>
<dbReference type="Pfam" id="PF20669">
    <property type="entry name" value="Exo70_N"/>
    <property type="match status" value="1"/>
</dbReference>
<evidence type="ECO:0000259" key="5">
    <source>
        <dbReference type="Pfam" id="PF03081"/>
    </source>
</evidence>
<dbReference type="PANTHER" id="PTHR12542">
    <property type="entry name" value="EXOCYST COMPLEX PROTEIN EXO70"/>
    <property type="match status" value="1"/>
</dbReference>
<dbReference type="PANTHER" id="PTHR12542:SF38">
    <property type="entry name" value="EXOCYST SUBUNIT EXO70 FAMILY PROTEIN"/>
    <property type="match status" value="1"/>
</dbReference>
<dbReference type="OMA" id="RFVANYE"/>
<evidence type="ECO:0000256" key="2">
    <source>
        <dbReference type="ARBA" id="ARBA00022448"/>
    </source>
</evidence>
<dbReference type="Pfam" id="PF03081">
    <property type="entry name" value="Exo70_C"/>
    <property type="match status" value="1"/>
</dbReference>
<accession>A0A0A0LAN9</accession>
<keyword evidence="2 3" id="KW-0813">Transport</keyword>
<dbReference type="STRING" id="3659.A0A0A0LAN9"/>
<dbReference type="FunFam" id="1.20.1280.170:FF:000003">
    <property type="entry name" value="Exocyst subunit Exo70 family protein"/>
    <property type="match status" value="1"/>
</dbReference>
<evidence type="ECO:0000313" key="6">
    <source>
        <dbReference type="EMBL" id="KGN58903.1"/>
    </source>
</evidence>
<gene>
    <name evidence="6" type="ORF">Csa_3G735030</name>
</gene>
<dbReference type="InterPro" id="IPR046364">
    <property type="entry name" value="Exo70_C"/>
</dbReference>
<feature type="compositionally biased region" description="Low complexity" evidence="4">
    <location>
        <begin position="621"/>
        <end position="632"/>
    </location>
</feature>
<comment type="similarity">
    <text evidence="1 3">Belongs to the EXO70 family.</text>
</comment>
<dbReference type="GO" id="GO:0015031">
    <property type="term" value="P:protein transport"/>
    <property type="evidence" value="ECO:0007669"/>
    <property type="project" value="UniProtKB-KW"/>
</dbReference>
<dbReference type="GO" id="GO:0005546">
    <property type="term" value="F:phosphatidylinositol-4,5-bisphosphate binding"/>
    <property type="evidence" value="ECO:0007669"/>
    <property type="project" value="InterPro"/>
</dbReference>
<keyword evidence="7" id="KW-1185">Reference proteome</keyword>
<dbReference type="AlphaFoldDB" id="A0A0A0LAN9"/>
<dbReference type="Gramene" id="KGN58903">
    <property type="protein sequence ID" value="KGN58903"/>
    <property type="gene ID" value="Csa_3G735030"/>
</dbReference>
<name>A0A0A0LAN9_CUCSA</name>
<proteinExistence type="inferred from homology"/>
<feature type="region of interest" description="Disordered" evidence="4">
    <location>
        <begin position="619"/>
        <end position="641"/>
    </location>
</feature>
<keyword evidence="3" id="KW-0653">Protein transport</keyword>
<protein>
    <recommendedName>
        <fullName evidence="3">Exocyst subunit Exo70 family protein</fullName>
    </recommendedName>
</protein>
<evidence type="ECO:0000256" key="4">
    <source>
        <dbReference type="SAM" id="MobiDB-lite"/>
    </source>
</evidence>
<evidence type="ECO:0000256" key="1">
    <source>
        <dbReference type="ARBA" id="ARBA00006756"/>
    </source>
</evidence>